<sequence>MTNIKPFKNQNFKLLEEQHSSVRLFVDPEFPASLHSINHTGKFEVKNAGVNILNHIEWRRPYEIVEKPHFVIDGFQRRDIGQGALGNCWFMAAAGALTLNPELMAHVIPHDQTFDGSEYTVSASNEYNHVYRSSTTRAPSPVREIVINAATADLSQIQTYRAIQHQYQGVVSNFQIISLLNYHRSLTVPDVYLVDDFRSWCHEHSALLSDPTIIHELFVPKFYINSCHDIFVFIN</sequence>
<evidence type="ECO:0000313" key="8">
    <source>
        <dbReference type="EMBL" id="CAF3981957.1"/>
    </source>
</evidence>
<dbReference type="SUPFAM" id="SSF54001">
    <property type="entry name" value="Cysteine proteinases"/>
    <property type="match status" value="1"/>
</dbReference>
<feature type="domain" description="Calpain catalytic" evidence="7">
    <location>
        <begin position="24"/>
        <end position="132"/>
    </location>
</feature>
<evidence type="ECO:0000256" key="2">
    <source>
        <dbReference type="ARBA" id="ARBA00022670"/>
    </source>
</evidence>
<dbReference type="PROSITE" id="PS00139">
    <property type="entry name" value="THIOL_PROTEASE_CYS"/>
    <property type="match status" value="1"/>
</dbReference>
<feature type="active site" evidence="5">
    <location>
        <position position="88"/>
    </location>
</feature>
<dbReference type="Proteomes" id="UP000663823">
    <property type="component" value="Unassembled WGS sequence"/>
</dbReference>
<dbReference type="Pfam" id="PF00648">
    <property type="entry name" value="Peptidase_C2"/>
    <property type="match status" value="1"/>
</dbReference>
<dbReference type="EMBL" id="CAJOAX010006474">
    <property type="protein sequence ID" value="CAF3981957.1"/>
    <property type="molecule type" value="Genomic_DNA"/>
</dbReference>
<keyword evidence="2" id="KW-0645">Protease</keyword>
<dbReference type="PROSITE" id="PS50203">
    <property type="entry name" value="CALPAIN_CAT"/>
    <property type="match status" value="1"/>
</dbReference>
<dbReference type="InterPro" id="IPR022684">
    <property type="entry name" value="Calpain_cysteine_protease"/>
</dbReference>
<comment type="caution">
    <text evidence="8">The sequence shown here is derived from an EMBL/GenBank/DDBJ whole genome shotgun (WGS) entry which is preliminary data.</text>
</comment>
<dbReference type="SMART" id="SM00230">
    <property type="entry name" value="CysPc"/>
    <property type="match status" value="1"/>
</dbReference>
<dbReference type="PANTHER" id="PTHR10183:SF379">
    <property type="entry name" value="CALPAIN-5"/>
    <property type="match status" value="1"/>
</dbReference>
<dbReference type="AlphaFoldDB" id="A0A819MMR3"/>
<evidence type="ECO:0000256" key="4">
    <source>
        <dbReference type="ARBA" id="ARBA00022807"/>
    </source>
</evidence>
<dbReference type="InterPro" id="IPR001300">
    <property type="entry name" value="Peptidase_C2_calpain_cat"/>
</dbReference>
<evidence type="ECO:0000256" key="1">
    <source>
        <dbReference type="ARBA" id="ARBA00007623"/>
    </source>
</evidence>
<gene>
    <name evidence="8" type="ORF">OTI717_LOCUS27998</name>
</gene>
<reference evidence="8" key="1">
    <citation type="submission" date="2021-02" db="EMBL/GenBank/DDBJ databases">
        <authorList>
            <person name="Nowell W R."/>
        </authorList>
    </citation>
    <scope>NUCLEOTIDE SEQUENCE</scope>
</reference>
<comment type="caution">
    <text evidence="6">Lacks conserved residue(s) required for the propagation of feature annotation.</text>
</comment>
<proteinExistence type="inferred from homology"/>
<keyword evidence="4" id="KW-0788">Thiol protease</keyword>
<dbReference type="InterPro" id="IPR038765">
    <property type="entry name" value="Papain-like_cys_pep_sf"/>
</dbReference>
<dbReference type="GO" id="GO:0006508">
    <property type="term" value="P:proteolysis"/>
    <property type="evidence" value="ECO:0007669"/>
    <property type="project" value="UniProtKB-KW"/>
</dbReference>
<dbReference type="GO" id="GO:0004198">
    <property type="term" value="F:calcium-dependent cysteine-type endopeptidase activity"/>
    <property type="evidence" value="ECO:0007669"/>
    <property type="project" value="InterPro"/>
</dbReference>
<dbReference type="InterPro" id="IPR000169">
    <property type="entry name" value="Pept_cys_AS"/>
</dbReference>
<accession>A0A819MMR3</accession>
<dbReference type="GO" id="GO:0005737">
    <property type="term" value="C:cytoplasm"/>
    <property type="evidence" value="ECO:0007669"/>
    <property type="project" value="TreeGrafter"/>
</dbReference>
<evidence type="ECO:0000256" key="6">
    <source>
        <dbReference type="PROSITE-ProRule" id="PRU00239"/>
    </source>
</evidence>
<dbReference type="PRINTS" id="PR00704">
    <property type="entry name" value="CALPAIN"/>
</dbReference>
<evidence type="ECO:0000256" key="3">
    <source>
        <dbReference type="ARBA" id="ARBA00022801"/>
    </source>
</evidence>
<protein>
    <recommendedName>
        <fullName evidence="7">Calpain catalytic domain-containing protein</fullName>
    </recommendedName>
</protein>
<keyword evidence="3" id="KW-0378">Hydrolase</keyword>
<comment type="similarity">
    <text evidence="1">Belongs to the peptidase C2 family.</text>
</comment>
<evidence type="ECO:0000313" key="9">
    <source>
        <dbReference type="Proteomes" id="UP000663823"/>
    </source>
</evidence>
<evidence type="ECO:0000256" key="5">
    <source>
        <dbReference type="PIRSR" id="PIRSR622684-1"/>
    </source>
</evidence>
<evidence type="ECO:0000259" key="7">
    <source>
        <dbReference type="PROSITE" id="PS50203"/>
    </source>
</evidence>
<organism evidence="8 9">
    <name type="scientific">Rotaria sordida</name>
    <dbReference type="NCBI Taxonomy" id="392033"/>
    <lineage>
        <taxon>Eukaryota</taxon>
        <taxon>Metazoa</taxon>
        <taxon>Spiralia</taxon>
        <taxon>Gnathifera</taxon>
        <taxon>Rotifera</taxon>
        <taxon>Eurotatoria</taxon>
        <taxon>Bdelloidea</taxon>
        <taxon>Philodinida</taxon>
        <taxon>Philodinidae</taxon>
        <taxon>Rotaria</taxon>
    </lineage>
</organism>
<name>A0A819MMR3_9BILA</name>
<dbReference type="PANTHER" id="PTHR10183">
    <property type="entry name" value="CALPAIN"/>
    <property type="match status" value="1"/>
</dbReference>